<organism evidence="9 10">
    <name type="scientific">Actinophytocola xinjiangensis</name>
    <dbReference type="NCBI Taxonomy" id="485602"/>
    <lineage>
        <taxon>Bacteria</taxon>
        <taxon>Bacillati</taxon>
        <taxon>Actinomycetota</taxon>
        <taxon>Actinomycetes</taxon>
        <taxon>Pseudonocardiales</taxon>
        <taxon>Pseudonocardiaceae</taxon>
    </lineage>
</organism>
<evidence type="ECO:0000256" key="1">
    <source>
        <dbReference type="ARBA" id="ARBA00004651"/>
    </source>
</evidence>
<dbReference type="RefSeq" id="WP_075130871.1">
    <property type="nucleotide sequence ID" value="NZ_MSIF01000001.1"/>
</dbReference>
<dbReference type="CDD" id="cd06261">
    <property type="entry name" value="TM_PBP2"/>
    <property type="match status" value="1"/>
</dbReference>
<dbReference type="Proteomes" id="UP000185696">
    <property type="component" value="Unassembled WGS sequence"/>
</dbReference>
<dbReference type="InterPro" id="IPR035906">
    <property type="entry name" value="MetI-like_sf"/>
</dbReference>
<evidence type="ECO:0000256" key="4">
    <source>
        <dbReference type="ARBA" id="ARBA00022692"/>
    </source>
</evidence>
<dbReference type="PROSITE" id="PS50928">
    <property type="entry name" value="ABC_TM1"/>
    <property type="match status" value="1"/>
</dbReference>
<protein>
    <recommendedName>
        <fullName evidence="8">ABC transmembrane type-1 domain-containing protein</fullName>
    </recommendedName>
</protein>
<keyword evidence="2 7" id="KW-0813">Transport</keyword>
<keyword evidence="10" id="KW-1185">Reference proteome</keyword>
<keyword evidence="6 7" id="KW-0472">Membrane</keyword>
<keyword evidence="3" id="KW-1003">Cell membrane</keyword>
<evidence type="ECO:0000256" key="6">
    <source>
        <dbReference type="ARBA" id="ARBA00023136"/>
    </source>
</evidence>
<evidence type="ECO:0000256" key="7">
    <source>
        <dbReference type="RuleBase" id="RU363032"/>
    </source>
</evidence>
<comment type="subcellular location">
    <subcellularLocation>
        <location evidence="1 7">Cell membrane</location>
        <topology evidence="1 7">Multi-pass membrane protein</topology>
    </subcellularLocation>
</comment>
<keyword evidence="4 7" id="KW-0812">Transmembrane</keyword>
<dbReference type="SUPFAM" id="SSF161098">
    <property type="entry name" value="MetI-like"/>
    <property type="match status" value="1"/>
</dbReference>
<dbReference type="Pfam" id="PF19300">
    <property type="entry name" value="BPD_transp_1_N"/>
    <property type="match status" value="1"/>
</dbReference>
<keyword evidence="5 7" id="KW-1133">Transmembrane helix</keyword>
<feature type="transmembrane region" description="Helical" evidence="7">
    <location>
        <begin position="99"/>
        <end position="122"/>
    </location>
</feature>
<evidence type="ECO:0000259" key="8">
    <source>
        <dbReference type="PROSITE" id="PS50928"/>
    </source>
</evidence>
<evidence type="ECO:0000256" key="3">
    <source>
        <dbReference type="ARBA" id="ARBA00022475"/>
    </source>
</evidence>
<gene>
    <name evidence="9" type="ORF">BLA60_01695</name>
</gene>
<dbReference type="AlphaFoldDB" id="A0A7Z0WRB0"/>
<dbReference type="Gene3D" id="1.10.3720.10">
    <property type="entry name" value="MetI-like"/>
    <property type="match status" value="1"/>
</dbReference>
<sequence>MLRVVLTRILLVVPLIIVVSTVAFFLGALSPIDPADSILGPDPTQAQVDAVHAQLGLDRPVTTQFFEWAGGAVTGDLGASLFSHEPVTDLLARALPVTLSLTLGGLLISLLLGLPVGIFSALRAGRLGDRIATGAVTFWQAVPNFWLALLLILFFAVNLGWFPAVGYTPISEGVGDWLRGITLPSLALGVSAGAVVARQTRSALIGVLQQEYVRTAMAQGLSRRRVVGKYALRNAAVPVVTVVAFEVAGLFGGSIVVERMFSMRGFGTVAIDAVLRRDPDVVQGVIVVAAAVMLVVQLLLDLSYAWFNPKVRLS</sequence>
<name>A0A7Z0WRB0_9PSEU</name>
<feature type="transmembrane region" description="Helical" evidence="7">
    <location>
        <begin position="231"/>
        <end position="257"/>
    </location>
</feature>
<dbReference type="GO" id="GO:0005886">
    <property type="term" value="C:plasma membrane"/>
    <property type="evidence" value="ECO:0007669"/>
    <property type="project" value="UniProtKB-SubCell"/>
</dbReference>
<evidence type="ECO:0000313" key="10">
    <source>
        <dbReference type="Proteomes" id="UP000185696"/>
    </source>
</evidence>
<feature type="transmembrane region" description="Helical" evidence="7">
    <location>
        <begin position="177"/>
        <end position="197"/>
    </location>
</feature>
<feature type="domain" description="ABC transmembrane type-1" evidence="8">
    <location>
        <begin position="95"/>
        <end position="304"/>
    </location>
</feature>
<dbReference type="InterPro" id="IPR045621">
    <property type="entry name" value="BPD_transp_1_N"/>
</dbReference>
<dbReference type="OrthoDB" id="9778910at2"/>
<evidence type="ECO:0000256" key="2">
    <source>
        <dbReference type="ARBA" id="ARBA00022448"/>
    </source>
</evidence>
<dbReference type="Pfam" id="PF00528">
    <property type="entry name" value="BPD_transp_1"/>
    <property type="match status" value="1"/>
</dbReference>
<evidence type="ECO:0000256" key="5">
    <source>
        <dbReference type="ARBA" id="ARBA00022989"/>
    </source>
</evidence>
<dbReference type="GO" id="GO:0055085">
    <property type="term" value="P:transmembrane transport"/>
    <property type="evidence" value="ECO:0007669"/>
    <property type="project" value="InterPro"/>
</dbReference>
<reference evidence="9 10" key="1">
    <citation type="submission" date="2016-12" db="EMBL/GenBank/DDBJ databases">
        <title>The draft genome sequence of Actinophytocola xinjiangensis.</title>
        <authorList>
            <person name="Wang W."/>
            <person name="Yuan L."/>
        </authorList>
    </citation>
    <scope>NUCLEOTIDE SEQUENCE [LARGE SCALE GENOMIC DNA]</scope>
    <source>
        <strain evidence="9 10">CGMCC 4.4663</strain>
    </source>
</reference>
<feature type="transmembrane region" description="Helical" evidence="7">
    <location>
        <begin position="285"/>
        <end position="307"/>
    </location>
</feature>
<comment type="caution">
    <text evidence="9">The sequence shown here is derived from an EMBL/GenBank/DDBJ whole genome shotgun (WGS) entry which is preliminary data.</text>
</comment>
<comment type="similarity">
    <text evidence="7">Belongs to the binding-protein-dependent transport system permease family.</text>
</comment>
<proteinExistence type="inferred from homology"/>
<evidence type="ECO:0000313" key="9">
    <source>
        <dbReference type="EMBL" id="OLF13923.1"/>
    </source>
</evidence>
<feature type="transmembrane region" description="Helical" evidence="7">
    <location>
        <begin position="134"/>
        <end position="157"/>
    </location>
</feature>
<accession>A0A7Z0WRB0</accession>
<dbReference type="PANTHER" id="PTHR43163">
    <property type="entry name" value="DIPEPTIDE TRANSPORT SYSTEM PERMEASE PROTEIN DPPB-RELATED"/>
    <property type="match status" value="1"/>
</dbReference>
<feature type="transmembrane region" description="Helical" evidence="7">
    <location>
        <begin position="9"/>
        <end position="29"/>
    </location>
</feature>
<dbReference type="PANTHER" id="PTHR43163:SF6">
    <property type="entry name" value="DIPEPTIDE TRANSPORT SYSTEM PERMEASE PROTEIN DPPB-RELATED"/>
    <property type="match status" value="1"/>
</dbReference>
<dbReference type="InterPro" id="IPR000515">
    <property type="entry name" value="MetI-like"/>
</dbReference>
<dbReference type="EMBL" id="MSIF01000001">
    <property type="protein sequence ID" value="OLF13923.1"/>
    <property type="molecule type" value="Genomic_DNA"/>
</dbReference>